<dbReference type="CDD" id="cd05301">
    <property type="entry name" value="GDH"/>
    <property type="match status" value="1"/>
</dbReference>
<feature type="domain" description="D-isomer specific 2-hydroxyacid dehydrogenase NAD-binding" evidence="6">
    <location>
        <begin position="112"/>
        <end position="294"/>
    </location>
</feature>
<evidence type="ECO:0000256" key="1">
    <source>
        <dbReference type="ARBA" id="ARBA00005854"/>
    </source>
</evidence>
<feature type="domain" description="D-isomer specific 2-hydroxyacid dehydrogenase catalytic" evidence="5">
    <location>
        <begin position="5"/>
        <end position="325"/>
    </location>
</feature>
<evidence type="ECO:0000259" key="5">
    <source>
        <dbReference type="Pfam" id="PF00389"/>
    </source>
</evidence>
<dbReference type="PANTHER" id="PTHR10996">
    <property type="entry name" value="2-HYDROXYACID DEHYDROGENASE-RELATED"/>
    <property type="match status" value="1"/>
</dbReference>
<dbReference type="GO" id="GO:0051287">
    <property type="term" value="F:NAD binding"/>
    <property type="evidence" value="ECO:0007669"/>
    <property type="project" value="InterPro"/>
</dbReference>
<comment type="caution">
    <text evidence="7">The sequence shown here is derived from an EMBL/GenBank/DDBJ whole genome shotgun (WGS) entry which is preliminary data.</text>
</comment>
<sequence length="335" mass="37169">MRIFVTRKIPGDHLEKLKVDGNEVAISEFDRPLTQEELLDRGKGADILLTLLTDRIDGDLMDAIGPQLKMISNYAVGFDNVDIKAATDRQIVVTNTPSTEVNEAVAEHTWVFIMALARRVVEADEFVRQEGYFTEKGGYKGWEPNLFLGQSILGKTLGIIGLGRIGSMVAKRAKGYNMTVLYNKSKPDSEAEAELGVKFVTLDELYKQSDFLTLHVPLTDQTRHMINENVFNKMKKGAFLINTARGAVVDEKDLIDSLKSGKLGGVALDVFDNEPNISAELIAAPNVILTPHIASATWEARNKMGEQAVKAILDVISDKKPENLVDEAVWNKRRK</sequence>
<dbReference type="InterPro" id="IPR036291">
    <property type="entry name" value="NAD(P)-bd_dom_sf"/>
</dbReference>
<evidence type="ECO:0000313" key="7">
    <source>
        <dbReference type="EMBL" id="KKR71278.1"/>
    </source>
</evidence>
<organism evidence="7 8">
    <name type="scientific">Candidatus Woesebacteria bacterium GW2011_GWA2_40_7b</name>
    <dbReference type="NCBI Taxonomy" id="1618563"/>
    <lineage>
        <taxon>Bacteria</taxon>
        <taxon>Candidatus Woeseibacteriota</taxon>
    </lineage>
</organism>
<evidence type="ECO:0000256" key="3">
    <source>
        <dbReference type="ARBA" id="ARBA00023027"/>
    </source>
</evidence>
<dbReference type="SUPFAM" id="SSF52283">
    <property type="entry name" value="Formate/glycerate dehydrogenase catalytic domain-like"/>
    <property type="match status" value="1"/>
</dbReference>
<dbReference type="PATRIC" id="fig|1618563.3.peg.111"/>
<dbReference type="AlphaFoldDB" id="A0A0G0T2L0"/>
<accession>A0A0G0T2L0</accession>
<dbReference type="PROSITE" id="PS00671">
    <property type="entry name" value="D_2_HYDROXYACID_DH_3"/>
    <property type="match status" value="1"/>
</dbReference>
<dbReference type="GO" id="GO:0030267">
    <property type="term" value="F:glyoxylate reductase (NADPH) activity"/>
    <property type="evidence" value="ECO:0007669"/>
    <property type="project" value="TreeGrafter"/>
</dbReference>
<dbReference type="EMBL" id="LBZK01000004">
    <property type="protein sequence ID" value="KKR71278.1"/>
    <property type="molecule type" value="Genomic_DNA"/>
</dbReference>
<proteinExistence type="inferred from homology"/>
<name>A0A0G0T2L0_9BACT</name>
<dbReference type="SUPFAM" id="SSF51735">
    <property type="entry name" value="NAD(P)-binding Rossmann-fold domains"/>
    <property type="match status" value="1"/>
</dbReference>
<dbReference type="InterPro" id="IPR050223">
    <property type="entry name" value="D-isomer_2-hydroxyacid_DH"/>
</dbReference>
<dbReference type="GO" id="GO:0016618">
    <property type="term" value="F:hydroxypyruvate reductase [NAD(P)H] activity"/>
    <property type="evidence" value="ECO:0007669"/>
    <property type="project" value="TreeGrafter"/>
</dbReference>
<protein>
    <submittedName>
        <fullName evidence="7">D-isomer specific 2-hydroxyacid dehydrogenase NAD-binding protein</fullName>
    </submittedName>
</protein>
<dbReference type="Pfam" id="PF02826">
    <property type="entry name" value="2-Hacid_dh_C"/>
    <property type="match status" value="1"/>
</dbReference>
<evidence type="ECO:0000313" key="8">
    <source>
        <dbReference type="Proteomes" id="UP000034562"/>
    </source>
</evidence>
<dbReference type="FunFam" id="3.40.50.720:FF:000203">
    <property type="entry name" value="D-3-phosphoglycerate dehydrogenase (SerA)"/>
    <property type="match status" value="1"/>
</dbReference>
<keyword evidence="2 4" id="KW-0560">Oxidoreductase</keyword>
<evidence type="ECO:0000256" key="4">
    <source>
        <dbReference type="RuleBase" id="RU003719"/>
    </source>
</evidence>
<evidence type="ECO:0000259" key="6">
    <source>
        <dbReference type="Pfam" id="PF02826"/>
    </source>
</evidence>
<reference evidence="7 8" key="1">
    <citation type="journal article" date="2015" name="Nature">
        <title>rRNA introns, odd ribosomes, and small enigmatic genomes across a large radiation of phyla.</title>
        <authorList>
            <person name="Brown C.T."/>
            <person name="Hug L.A."/>
            <person name="Thomas B.C."/>
            <person name="Sharon I."/>
            <person name="Castelle C.J."/>
            <person name="Singh A."/>
            <person name="Wilkins M.J."/>
            <person name="Williams K.H."/>
            <person name="Banfield J.F."/>
        </authorList>
    </citation>
    <scope>NUCLEOTIDE SEQUENCE [LARGE SCALE GENOMIC DNA]</scope>
</reference>
<dbReference type="Proteomes" id="UP000034562">
    <property type="component" value="Unassembled WGS sequence"/>
</dbReference>
<keyword evidence="3" id="KW-0520">NAD</keyword>
<gene>
    <name evidence="7" type="ORF">UU12_C0004G0025</name>
</gene>
<dbReference type="InterPro" id="IPR006139">
    <property type="entry name" value="D-isomer_2_OHA_DH_cat_dom"/>
</dbReference>
<dbReference type="Pfam" id="PF00389">
    <property type="entry name" value="2-Hacid_dh"/>
    <property type="match status" value="1"/>
</dbReference>
<comment type="similarity">
    <text evidence="1 4">Belongs to the D-isomer specific 2-hydroxyacid dehydrogenase family.</text>
</comment>
<dbReference type="InterPro" id="IPR029753">
    <property type="entry name" value="D-isomer_DH_CS"/>
</dbReference>
<dbReference type="Gene3D" id="3.40.50.720">
    <property type="entry name" value="NAD(P)-binding Rossmann-like Domain"/>
    <property type="match status" value="2"/>
</dbReference>
<evidence type="ECO:0000256" key="2">
    <source>
        <dbReference type="ARBA" id="ARBA00023002"/>
    </source>
</evidence>
<dbReference type="GO" id="GO:0005829">
    <property type="term" value="C:cytosol"/>
    <property type="evidence" value="ECO:0007669"/>
    <property type="project" value="TreeGrafter"/>
</dbReference>
<dbReference type="InterPro" id="IPR006140">
    <property type="entry name" value="D-isomer_DH_NAD-bd"/>
</dbReference>
<dbReference type="STRING" id="1618563.UU12_C0004G0025"/>
<dbReference type="PANTHER" id="PTHR10996:SF283">
    <property type="entry name" value="GLYOXYLATE_HYDROXYPYRUVATE REDUCTASE B"/>
    <property type="match status" value="1"/>
</dbReference>
<dbReference type="PROSITE" id="PS00670">
    <property type="entry name" value="D_2_HYDROXYACID_DH_2"/>
    <property type="match status" value="1"/>
</dbReference>